<reference evidence="3 4" key="1">
    <citation type="submission" date="2019-12" db="EMBL/GenBank/DDBJ databases">
        <title>Genomic-based taxomic classification of the family Erythrobacteraceae.</title>
        <authorList>
            <person name="Xu L."/>
        </authorList>
    </citation>
    <scope>NUCLEOTIDE SEQUENCE [LARGE SCALE GENOMIC DNA]</scope>
    <source>
        <strain evidence="3 4">KEMB 9005-328</strain>
    </source>
</reference>
<gene>
    <name evidence="3" type="ORF">GRI58_02735</name>
</gene>
<accession>A0A845AEB4</accession>
<evidence type="ECO:0000259" key="2">
    <source>
        <dbReference type="Pfam" id="PF13478"/>
    </source>
</evidence>
<dbReference type="InterPro" id="IPR027051">
    <property type="entry name" value="XdhC_Rossmann_dom"/>
</dbReference>
<evidence type="ECO:0000259" key="1">
    <source>
        <dbReference type="Pfam" id="PF02625"/>
    </source>
</evidence>
<dbReference type="AlphaFoldDB" id="A0A845AEB4"/>
<organism evidence="3 4">
    <name type="scientific">Qipengyuania algicida</name>
    <dbReference type="NCBI Taxonomy" id="1836209"/>
    <lineage>
        <taxon>Bacteria</taxon>
        <taxon>Pseudomonadati</taxon>
        <taxon>Pseudomonadota</taxon>
        <taxon>Alphaproteobacteria</taxon>
        <taxon>Sphingomonadales</taxon>
        <taxon>Erythrobacteraceae</taxon>
        <taxon>Qipengyuania</taxon>
    </lineage>
</organism>
<sequence length="297" mass="31107">MWHCVTDLALSQTDGQSQVQPRAPLDPDHAALAAACEEGVGLATIAGIEGSFSRRLGAQLAVRSDGSVVGSLADGCLERQLATDLLALTEPCLKRYGRGSPQIDFRLPCGGGLDIWLDPAPDRMACRTAIEALEARRPASLAMPSGSPMARRGYIPALKLRIFGEGPEPEALERLAIAAGYAVDGIAKADLSLGQPSRLPVADTWTAIILLFHDHEWEAALLQEALASPAFYVGAQGGEGARVARAAQLLANGTPEEDLAQLRSPIGAVAACRTPETLALSILAEVAGAYEHLHAPA</sequence>
<proteinExistence type="predicted"/>
<dbReference type="InterPro" id="IPR052698">
    <property type="entry name" value="MoCofactor_Util/Proc"/>
</dbReference>
<dbReference type="Proteomes" id="UP000439780">
    <property type="component" value="Unassembled WGS sequence"/>
</dbReference>
<name>A0A845AEB4_9SPHN</name>
<protein>
    <submittedName>
        <fullName evidence="3">XdhC family protein</fullName>
    </submittedName>
</protein>
<feature type="domain" description="XdhC Rossmann" evidence="2">
    <location>
        <begin position="160"/>
        <end position="286"/>
    </location>
</feature>
<dbReference type="EMBL" id="WTYA01000002">
    <property type="protein sequence ID" value="MXP27739.1"/>
    <property type="molecule type" value="Genomic_DNA"/>
</dbReference>
<keyword evidence="4" id="KW-1185">Reference proteome</keyword>
<feature type="domain" description="XdhC- CoxI" evidence="1">
    <location>
        <begin position="37"/>
        <end position="95"/>
    </location>
</feature>
<dbReference type="Pfam" id="PF02625">
    <property type="entry name" value="XdhC_CoxI"/>
    <property type="match status" value="1"/>
</dbReference>
<dbReference type="PANTHER" id="PTHR30388:SF4">
    <property type="entry name" value="MOLYBDENUM COFACTOR INSERTION CHAPERONE PAOD"/>
    <property type="match status" value="1"/>
</dbReference>
<comment type="caution">
    <text evidence="3">The sequence shown here is derived from an EMBL/GenBank/DDBJ whole genome shotgun (WGS) entry which is preliminary data.</text>
</comment>
<dbReference type="Pfam" id="PF13478">
    <property type="entry name" value="XdhC_C"/>
    <property type="match status" value="1"/>
</dbReference>
<evidence type="ECO:0000313" key="4">
    <source>
        <dbReference type="Proteomes" id="UP000439780"/>
    </source>
</evidence>
<dbReference type="InterPro" id="IPR003777">
    <property type="entry name" value="XdhC_CoxI"/>
</dbReference>
<dbReference type="Gene3D" id="3.40.50.720">
    <property type="entry name" value="NAD(P)-binding Rossmann-like Domain"/>
    <property type="match status" value="1"/>
</dbReference>
<evidence type="ECO:0000313" key="3">
    <source>
        <dbReference type="EMBL" id="MXP27739.1"/>
    </source>
</evidence>
<dbReference type="PANTHER" id="PTHR30388">
    <property type="entry name" value="ALDEHYDE OXIDOREDUCTASE MOLYBDENUM COFACTOR ASSEMBLY PROTEIN"/>
    <property type="match status" value="1"/>
</dbReference>